<reference evidence="2" key="1">
    <citation type="submission" date="2016-07" db="EMBL/GenBank/DDBJ databases">
        <title>Salivary Glands transcriptome analysis on engorged females of Ornithodoros brasiliensis (Acari:Argasidae).</title>
        <authorList>
            <person name="Simons S.M."/>
            <person name="Carvalho E."/>
            <person name="Junqueira-de-Azevedo I."/>
            <person name="Ho P.L."/>
            <person name="Giovanni D."/>
            <person name="Mendonca R."/>
            <person name="Onofrio V."/>
            <person name="Landulfo G."/>
            <person name="Ramirez D."/>
            <person name="Barros-Battesti D."/>
        </authorList>
    </citation>
    <scope>NUCLEOTIDE SEQUENCE</scope>
    <source>
        <strain evidence="2">Female</strain>
        <tissue evidence="2">Salivary gland</tissue>
    </source>
</reference>
<feature type="non-terminal residue" evidence="2">
    <location>
        <position position="72"/>
    </location>
</feature>
<name>A0A1D2AIZ1_ORNBR</name>
<feature type="region of interest" description="Disordered" evidence="1">
    <location>
        <begin position="1"/>
        <end position="21"/>
    </location>
</feature>
<evidence type="ECO:0000313" key="2">
    <source>
        <dbReference type="EMBL" id="JAT79051.1"/>
    </source>
</evidence>
<protein>
    <submittedName>
        <fullName evidence="2">Uncharacterized protein</fullName>
    </submittedName>
</protein>
<dbReference type="EMBL" id="GETE01000562">
    <property type="protein sequence ID" value="JAT79051.1"/>
    <property type="molecule type" value="Transcribed_RNA"/>
</dbReference>
<sequence length="72" mass="8104">VKSSSSTVPYESTFQSSDVPQGIREVLDVTHEIGDQRTKQTVESYETLPEGRAPHGYKTSVDETGTTYYYRI</sequence>
<dbReference type="AlphaFoldDB" id="A0A1D2AIZ1"/>
<proteinExistence type="predicted"/>
<feature type="non-terminal residue" evidence="2">
    <location>
        <position position="1"/>
    </location>
</feature>
<accession>A0A1D2AIZ1</accession>
<evidence type="ECO:0000256" key="1">
    <source>
        <dbReference type="SAM" id="MobiDB-lite"/>
    </source>
</evidence>
<feature type="compositionally biased region" description="Polar residues" evidence="1">
    <location>
        <begin position="1"/>
        <end position="19"/>
    </location>
</feature>
<organism evidence="2">
    <name type="scientific">Ornithodoros brasiliensis</name>
    <name type="common">Mouro tick</name>
    <dbReference type="NCBI Taxonomy" id="888526"/>
    <lineage>
        <taxon>Eukaryota</taxon>
        <taxon>Metazoa</taxon>
        <taxon>Ecdysozoa</taxon>
        <taxon>Arthropoda</taxon>
        <taxon>Chelicerata</taxon>
        <taxon>Arachnida</taxon>
        <taxon>Acari</taxon>
        <taxon>Parasitiformes</taxon>
        <taxon>Ixodida</taxon>
        <taxon>Ixodoidea</taxon>
        <taxon>Argasidae</taxon>
        <taxon>Ornithodorinae</taxon>
        <taxon>Ornithodoros</taxon>
    </lineage>
</organism>